<dbReference type="GO" id="GO:0005634">
    <property type="term" value="C:nucleus"/>
    <property type="evidence" value="ECO:0007669"/>
    <property type="project" value="UniProtKB-SubCell"/>
</dbReference>
<comment type="function">
    <text evidence="2">Decapping enzyme for NAD-capped RNAs: specifically hydrolyzes the nicotinamide adenine dinucleotide (NAD) cap from a subset of RNAs by removing the entire NAD moiety from the 5'-end of an NAD-capped RNA.</text>
</comment>
<dbReference type="GO" id="GO:0003723">
    <property type="term" value="F:RNA binding"/>
    <property type="evidence" value="ECO:0007669"/>
    <property type="project" value="UniProtKB-KW"/>
</dbReference>
<sequence length="419" mass="48685">VVSAISKCTEHKSFLINRYSLIIYKMATAAKNEGYEVLIELQASVFNDEISSPPFNLSQPKILKLYAYKGFEANSSDVQLPYFIEPRSLPIDLNKGFENFIFRQQWEFSKMLETTVKYLLDSEENLLEPYGSENSATHQSLKKEVDESYQSRQNSKRKLVLTNRGCLSNIMIIPYRLVPSKYNDKTIFATHYCGVLHISDYRHDDNTTKANAFHNKFQQTCFSDDPDLDPNTDVPVNEDEFIRGVFQTTLKEFDLIYSGELSGIVSNHKIDDMQNMETINKLQFISTRLLLNSDHSNIWKNPKCLNWWATLYLANTSDLCVGLKDRDGVIRTPLQRKPVKDLPKDQYWKPQICTKFLLTMLELIEKTMSSVNCPYTVYEFVYDSFAKCIKLKKHIGKTEYSFLSEEYIERCRKQTSMPC</sequence>
<accession>A0A034WG50</accession>
<gene>
    <name evidence="4" type="primary">DOM3Z</name>
</gene>
<organism evidence="4">
    <name type="scientific">Bactrocera dorsalis</name>
    <name type="common">Oriental fruit fly</name>
    <name type="synonym">Dacus dorsalis</name>
    <dbReference type="NCBI Taxonomy" id="27457"/>
    <lineage>
        <taxon>Eukaryota</taxon>
        <taxon>Metazoa</taxon>
        <taxon>Ecdysozoa</taxon>
        <taxon>Arthropoda</taxon>
        <taxon>Hexapoda</taxon>
        <taxon>Insecta</taxon>
        <taxon>Pterygota</taxon>
        <taxon>Neoptera</taxon>
        <taxon>Endopterygota</taxon>
        <taxon>Diptera</taxon>
        <taxon>Brachycera</taxon>
        <taxon>Muscomorpha</taxon>
        <taxon>Tephritoidea</taxon>
        <taxon>Tephritidae</taxon>
        <taxon>Bactrocera</taxon>
        <taxon>Bactrocera</taxon>
    </lineage>
</organism>
<proteinExistence type="inferred from homology"/>
<dbReference type="PANTHER" id="PTHR12395:SF9">
    <property type="entry name" value="DECAPPING AND EXORIBONUCLEASE PROTEIN"/>
    <property type="match status" value="1"/>
</dbReference>
<dbReference type="EMBL" id="GAKP01005660">
    <property type="protein sequence ID" value="JAC53292.1"/>
    <property type="molecule type" value="Transcribed_RNA"/>
</dbReference>
<keyword evidence="2" id="KW-0694">RNA-binding</keyword>
<feature type="domain" description="RAI1-like" evidence="3">
    <location>
        <begin position="59"/>
        <end position="407"/>
    </location>
</feature>
<dbReference type="GO" id="GO:0034353">
    <property type="term" value="F:mRNA 5'-diphosphatase activity"/>
    <property type="evidence" value="ECO:0007669"/>
    <property type="project" value="TreeGrafter"/>
</dbReference>
<dbReference type="EC" id="3.6.1.-" evidence="2"/>
<dbReference type="OrthoDB" id="5853397at2759"/>
<feature type="non-terminal residue" evidence="4">
    <location>
        <position position="1"/>
    </location>
</feature>
<keyword evidence="2" id="KW-0540">Nuclease</keyword>
<keyword evidence="2" id="KW-0547">Nucleotide-binding</keyword>
<evidence type="ECO:0000256" key="1">
    <source>
        <dbReference type="ARBA" id="ARBA00006562"/>
    </source>
</evidence>
<comment type="similarity">
    <text evidence="1 2">Belongs to the DXO/Dom3Z family.</text>
</comment>
<keyword evidence="2" id="KW-0539">Nucleus</keyword>
<dbReference type="GO" id="GO:0004518">
    <property type="term" value="F:nuclease activity"/>
    <property type="evidence" value="ECO:0007669"/>
    <property type="project" value="UniProtKB-KW"/>
</dbReference>
<reference evidence="4" key="1">
    <citation type="journal article" date="2014" name="BMC Genomics">
        <title>Characterizing the developmental transcriptome of the oriental fruit fly, Bactrocera dorsalis (Diptera: Tephritidae) through comparative genomic analysis with Drosophila melanogaster utilizing modENCODE datasets.</title>
        <authorList>
            <person name="Geib S.M."/>
            <person name="Calla B."/>
            <person name="Hall B."/>
            <person name="Hou S."/>
            <person name="Manoukis N.C."/>
        </authorList>
    </citation>
    <scope>NUCLEOTIDE SEQUENCE</scope>
    <source>
        <strain evidence="4">Punador</strain>
    </source>
</reference>
<dbReference type="InterPro" id="IPR039039">
    <property type="entry name" value="RAI1-like_fam"/>
</dbReference>
<comment type="cofactor">
    <cofactor evidence="2">
        <name>a divalent metal cation</name>
        <dbReference type="ChEBI" id="CHEBI:60240"/>
    </cofactor>
</comment>
<evidence type="ECO:0000259" key="3">
    <source>
        <dbReference type="Pfam" id="PF08652"/>
    </source>
</evidence>
<keyword evidence="2" id="KW-0378">Hydrolase</keyword>
<dbReference type="Pfam" id="PF08652">
    <property type="entry name" value="RAI1"/>
    <property type="match status" value="1"/>
</dbReference>
<dbReference type="GO" id="GO:0046872">
    <property type="term" value="F:metal ion binding"/>
    <property type="evidence" value="ECO:0007669"/>
    <property type="project" value="UniProtKB-KW"/>
</dbReference>
<dbReference type="GO" id="GO:0110155">
    <property type="term" value="P:NAD-cap decapping"/>
    <property type="evidence" value="ECO:0007669"/>
    <property type="project" value="TreeGrafter"/>
</dbReference>
<name>A0A034WG50_BACDO</name>
<dbReference type="PANTHER" id="PTHR12395">
    <property type="entry name" value="DOM-3 RELATED"/>
    <property type="match status" value="1"/>
</dbReference>
<dbReference type="InterPro" id="IPR013961">
    <property type="entry name" value="RAI1"/>
</dbReference>
<comment type="subcellular location">
    <subcellularLocation>
        <location evidence="2">Nucleus</location>
    </subcellularLocation>
</comment>
<keyword evidence="2" id="KW-0479">Metal-binding</keyword>
<evidence type="ECO:0000256" key="2">
    <source>
        <dbReference type="RuleBase" id="RU367113"/>
    </source>
</evidence>
<dbReference type="AlphaFoldDB" id="A0A034WG50"/>
<dbReference type="GO" id="GO:0000166">
    <property type="term" value="F:nucleotide binding"/>
    <property type="evidence" value="ECO:0007669"/>
    <property type="project" value="UniProtKB-KW"/>
</dbReference>
<dbReference type="GO" id="GO:0005829">
    <property type="term" value="C:cytosol"/>
    <property type="evidence" value="ECO:0007669"/>
    <property type="project" value="TreeGrafter"/>
</dbReference>
<protein>
    <recommendedName>
        <fullName evidence="2">Decapping nuclease</fullName>
        <ecNumber evidence="2">3.6.1.-</ecNumber>
    </recommendedName>
</protein>
<evidence type="ECO:0000313" key="4">
    <source>
        <dbReference type="EMBL" id="JAC53292.1"/>
    </source>
</evidence>
<dbReference type="GO" id="GO:0000956">
    <property type="term" value="P:nuclear-transcribed mRNA catabolic process"/>
    <property type="evidence" value="ECO:0007669"/>
    <property type="project" value="TreeGrafter"/>
</dbReference>